<dbReference type="InterPro" id="IPR012348">
    <property type="entry name" value="RNR-like"/>
</dbReference>
<dbReference type="InterPro" id="IPR007029">
    <property type="entry name" value="YHS_dom"/>
</dbReference>
<evidence type="ECO:0000259" key="1">
    <source>
        <dbReference type="SMART" id="SM00746"/>
    </source>
</evidence>
<dbReference type="SUPFAM" id="SSF47240">
    <property type="entry name" value="Ferritin-like"/>
    <property type="match status" value="1"/>
</dbReference>
<comment type="caution">
    <text evidence="2">The sequence shown here is derived from an EMBL/GenBank/DDBJ whole genome shotgun (WGS) entry which is preliminary data.</text>
</comment>
<accession>A0AAW8QZW3</accession>
<dbReference type="Pfam" id="PF04945">
    <property type="entry name" value="YHS"/>
    <property type="match status" value="1"/>
</dbReference>
<keyword evidence="3" id="KW-1185">Reference proteome</keyword>
<dbReference type="Proteomes" id="UP001249020">
    <property type="component" value="Unassembled WGS sequence"/>
</dbReference>
<organism evidence="2 3">
    <name type="scientific">Brumicola blandensis</name>
    <dbReference type="NCBI Taxonomy" id="3075611"/>
    <lineage>
        <taxon>Bacteria</taxon>
        <taxon>Pseudomonadati</taxon>
        <taxon>Pseudomonadota</taxon>
        <taxon>Gammaproteobacteria</taxon>
        <taxon>Alteromonadales</taxon>
        <taxon>Alteromonadaceae</taxon>
        <taxon>Brumicola</taxon>
    </lineage>
</organism>
<sequence length="70" mass="7864">MAHGHHKEQTSEQPKAIIDPVCNKVVEVDEGYGKLHDGELYRFCSKECLDKFDVDPVKYVTKTDATGALK</sequence>
<name>A0AAW8QZW3_9ALTE</name>
<evidence type="ECO:0000313" key="3">
    <source>
        <dbReference type="Proteomes" id="UP001249020"/>
    </source>
</evidence>
<dbReference type="EMBL" id="JAVRIE010000001">
    <property type="protein sequence ID" value="MDT0581482.1"/>
    <property type="molecule type" value="Genomic_DNA"/>
</dbReference>
<dbReference type="InterPro" id="IPR011017">
    <property type="entry name" value="TRASH_dom"/>
</dbReference>
<dbReference type="RefSeq" id="WP_311360280.1">
    <property type="nucleotide sequence ID" value="NZ_JAVRIE010000001.1"/>
</dbReference>
<evidence type="ECO:0000313" key="2">
    <source>
        <dbReference type="EMBL" id="MDT0581482.1"/>
    </source>
</evidence>
<dbReference type="Gene3D" id="1.10.620.20">
    <property type="entry name" value="Ribonucleotide Reductase, subunit A"/>
    <property type="match status" value="1"/>
</dbReference>
<proteinExistence type="predicted"/>
<gene>
    <name evidence="2" type="ORF">RM544_02955</name>
</gene>
<dbReference type="SMART" id="SM00746">
    <property type="entry name" value="TRASH"/>
    <property type="match status" value="1"/>
</dbReference>
<feature type="domain" description="TRASH" evidence="1">
    <location>
        <begin position="19"/>
        <end position="56"/>
    </location>
</feature>
<reference evidence="2 3" key="1">
    <citation type="submission" date="2023-09" db="EMBL/GenBank/DDBJ databases">
        <authorList>
            <person name="Rey-Velasco X."/>
        </authorList>
    </citation>
    <scope>NUCLEOTIDE SEQUENCE [LARGE SCALE GENOMIC DNA]</scope>
    <source>
        <strain evidence="2 3">W409</strain>
    </source>
</reference>
<protein>
    <submittedName>
        <fullName evidence="2">YHS domain-containing protein</fullName>
    </submittedName>
</protein>
<dbReference type="InterPro" id="IPR009078">
    <property type="entry name" value="Ferritin-like_SF"/>
</dbReference>
<dbReference type="GO" id="GO:0016491">
    <property type="term" value="F:oxidoreductase activity"/>
    <property type="evidence" value="ECO:0007669"/>
    <property type="project" value="InterPro"/>
</dbReference>
<dbReference type="AlphaFoldDB" id="A0AAW8QZW3"/>